<dbReference type="RefSeq" id="WP_379718330.1">
    <property type="nucleotide sequence ID" value="NZ_JBHSMS010000023.1"/>
</dbReference>
<name>A0ABW0PFB1_9BURK</name>
<evidence type="ECO:0000313" key="1">
    <source>
        <dbReference type="EMBL" id="MFC5510746.1"/>
    </source>
</evidence>
<reference evidence="2" key="1">
    <citation type="journal article" date="2019" name="Int. J. Syst. Evol. Microbiol.">
        <title>The Global Catalogue of Microorganisms (GCM) 10K type strain sequencing project: providing services to taxonomists for standard genome sequencing and annotation.</title>
        <authorList>
            <consortium name="The Broad Institute Genomics Platform"/>
            <consortium name="The Broad Institute Genome Sequencing Center for Infectious Disease"/>
            <person name="Wu L."/>
            <person name="Ma J."/>
        </authorList>
    </citation>
    <scope>NUCLEOTIDE SEQUENCE [LARGE SCALE GENOMIC DNA]</scope>
    <source>
        <strain evidence="2">CCUG 38813</strain>
    </source>
</reference>
<dbReference type="EMBL" id="JBHSMS010000023">
    <property type="protein sequence ID" value="MFC5510746.1"/>
    <property type="molecule type" value="Genomic_DNA"/>
</dbReference>
<proteinExistence type="predicted"/>
<comment type="caution">
    <text evidence="1">The sequence shown here is derived from an EMBL/GenBank/DDBJ whole genome shotgun (WGS) entry which is preliminary data.</text>
</comment>
<evidence type="ECO:0000313" key="2">
    <source>
        <dbReference type="Proteomes" id="UP001596031"/>
    </source>
</evidence>
<organism evidence="1 2">
    <name type="scientific">Massilia jejuensis</name>
    <dbReference type="NCBI Taxonomy" id="648894"/>
    <lineage>
        <taxon>Bacteria</taxon>
        <taxon>Pseudomonadati</taxon>
        <taxon>Pseudomonadota</taxon>
        <taxon>Betaproteobacteria</taxon>
        <taxon>Burkholderiales</taxon>
        <taxon>Oxalobacteraceae</taxon>
        <taxon>Telluria group</taxon>
        <taxon>Massilia</taxon>
    </lineage>
</organism>
<protein>
    <submittedName>
        <fullName evidence="1">Type II secretion system protein</fullName>
    </submittedName>
</protein>
<gene>
    <name evidence="1" type="ORF">ACFPOU_06385</name>
</gene>
<keyword evidence="2" id="KW-1185">Reference proteome</keyword>
<sequence length="142" mass="15187">MNGRRQHGFSYAEIMVAVVLLAVCAVPMADAISNGLLAADVGVAKARELRCMKNTMETILAQPHQTLWGAALKDRAASYVLPADAACADVVRKLTISLYEHEANKAPVFLPTGTALERARSAMLHVALSTNTGYGFTTLVSR</sequence>
<accession>A0ABW0PFB1</accession>
<dbReference type="Proteomes" id="UP001596031">
    <property type="component" value="Unassembled WGS sequence"/>
</dbReference>